<gene>
    <name evidence="2" type="primary">gb03135</name>
    <name evidence="2" type="ORF">PR202_gb03135</name>
</gene>
<evidence type="ECO:0000313" key="3">
    <source>
        <dbReference type="Proteomes" id="UP001054889"/>
    </source>
</evidence>
<reference evidence="2" key="2">
    <citation type="submission" date="2021-12" db="EMBL/GenBank/DDBJ databases">
        <title>Resequencing data analysis of finger millet.</title>
        <authorList>
            <person name="Hatakeyama M."/>
            <person name="Aluri S."/>
            <person name="Balachadran M.T."/>
            <person name="Sivarajan S.R."/>
            <person name="Poveda L."/>
            <person name="Shimizu-Inatsugi R."/>
            <person name="Schlapbach R."/>
            <person name="Sreeman S.M."/>
            <person name="Shimizu K.K."/>
        </authorList>
    </citation>
    <scope>NUCLEOTIDE SEQUENCE</scope>
</reference>
<evidence type="ECO:0000313" key="2">
    <source>
        <dbReference type="EMBL" id="GJN16175.1"/>
    </source>
</evidence>
<comment type="caution">
    <text evidence="2">The sequence shown here is derived from an EMBL/GenBank/DDBJ whole genome shotgun (WGS) entry which is preliminary data.</text>
</comment>
<dbReference type="InterPro" id="IPR050898">
    <property type="entry name" value="Plant_acyltransferase"/>
</dbReference>
<dbReference type="Pfam" id="PF02458">
    <property type="entry name" value="Transferase"/>
    <property type="match status" value="1"/>
</dbReference>
<dbReference type="PANTHER" id="PTHR31147">
    <property type="entry name" value="ACYL TRANSFERASE 4"/>
    <property type="match status" value="1"/>
</dbReference>
<dbReference type="PANTHER" id="PTHR31147:SF61">
    <property type="entry name" value="ACYL TRANSFERASE 15"/>
    <property type="match status" value="1"/>
</dbReference>
<dbReference type="Proteomes" id="UP001054889">
    <property type="component" value="Unassembled WGS sequence"/>
</dbReference>
<keyword evidence="3" id="KW-1185">Reference proteome</keyword>
<evidence type="ECO:0000256" key="1">
    <source>
        <dbReference type="ARBA" id="ARBA00009861"/>
    </source>
</evidence>
<dbReference type="AlphaFoldDB" id="A0AAV5E0M1"/>
<comment type="similarity">
    <text evidence="1">Belongs to the plant acyltransferase family.</text>
</comment>
<proteinExistence type="inferred from homology"/>
<sequence>MTMLDELNLYQPKAEGCRPTDPLLLMQVTEFTCGRFVLGVTWNHGITDGIGVAQFLRAVGELACGSPSPSVVPVRWDPLLPIHPPSIVELVVRPNNPLLVTPIGVTIPLSLINHIKASFRDHSGGHTTCTIFEIVAAILWQCRTRAIISDPDAIALLSFAALLQKWSSAAVQNTSSAAVLEPLLIRRC</sequence>
<organism evidence="2 3">
    <name type="scientific">Eleusine coracana subsp. coracana</name>
    <dbReference type="NCBI Taxonomy" id="191504"/>
    <lineage>
        <taxon>Eukaryota</taxon>
        <taxon>Viridiplantae</taxon>
        <taxon>Streptophyta</taxon>
        <taxon>Embryophyta</taxon>
        <taxon>Tracheophyta</taxon>
        <taxon>Spermatophyta</taxon>
        <taxon>Magnoliopsida</taxon>
        <taxon>Liliopsida</taxon>
        <taxon>Poales</taxon>
        <taxon>Poaceae</taxon>
        <taxon>PACMAD clade</taxon>
        <taxon>Chloridoideae</taxon>
        <taxon>Cynodonteae</taxon>
        <taxon>Eleusininae</taxon>
        <taxon>Eleusine</taxon>
    </lineage>
</organism>
<accession>A0AAV5E0M1</accession>
<dbReference type="Gene3D" id="3.30.559.10">
    <property type="entry name" value="Chloramphenicol acetyltransferase-like domain"/>
    <property type="match status" value="2"/>
</dbReference>
<dbReference type="GO" id="GO:0016747">
    <property type="term" value="F:acyltransferase activity, transferring groups other than amino-acyl groups"/>
    <property type="evidence" value="ECO:0007669"/>
    <property type="project" value="UniProtKB-ARBA"/>
</dbReference>
<dbReference type="EMBL" id="BQKI01000072">
    <property type="protein sequence ID" value="GJN16175.1"/>
    <property type="molecule type" value="Genomic_DNA"/>
</dbReference>
<reference evidence="2" key="1">
    <citation type="journal article" date="2018" name="DNA Res.">
        <title>Multiple hybrid de novo genome assembly of finger millet, an orphan allotetraploid crop.</title>
        <authorList>
            <person name="Hatakeyama M."/>
            <person name="Aluri S."/>
            <person name="Balachadran M.T."/>
            <person name="Sivarajan S.R."/>
            <person name="Patrignani A."/>
            <person name="Gruter S."/>
            <person name="Poveda L."/>
            <person name="Shimizu-Inatsugi R."/>
            <person name="Baeten J."/>
            <person name="Francoijs K.J."/>
            <person name="Nataraja K.N."/>
            <person name="Reddy Y.A.N."/>
            <person name="Phadnis S."/>
            <person name="Ravikumar R.L."/>
            <person name="Schlapbach R."/>
            <person name="Sreeman S.M."/>
            <person name="Shimizu K.K."/>
        </authorList>
    </citation>
    <scope>NUCLEOTIDE SEQUENCE</scope>
</reference>
<dbReference type="InterPro" id="IPR023213">
    <property type="entry name" value="CAT-like_dom_sf"/>
</dbReference>
<name>A0AAV5E0M1_ELECO</name>
<protein>
    <submittedName>
        <fullName evidence="2">Uncharacterized protein</fullName>
    </submittedName>
</protein>